<evidence type="ECO:0000313" key="5">
    <source>
        <dbReference type="Proteomes" id="UP000193083"/>
    </source>
</evidence>
<keyword evidence="4" id="KW-0689">Ribosomal protein</keyword>
<dbReference type="OrthoDB" id="118465at2"/>
<dbReference type="InterPro" id="IPR050832">
    <property type="entry name" value="Bact_Acetyltransf"/>
</dbReference>
<dbReference type="EMBL" id="FXBL01000004">
    <property type="protein sequence ID" value="SMH35153.1"/>
    <property type="molecule type" value="Genomic_DNA"/>
</dbReference>
<protein>
    <submittedName>
        <fullName evidence="4">Ribosomal protein S18 acetylase RimI</fullName>
    </submittedName>
</protein>
<dbReference type="InterPro" id="IPR016181">
    <property type="entry name" value="Acyl_CoA_acyltransferase"/>
</dbReference>
<dbReference type="Pfam" id="PF13508">
    <property type="entry name" value="Acetyltransf_7"/>
    <property type="match status" value="1"/>
</dbReference>
<dbReference type="AlphaFoldDB" id="A0A1X7NC03"/>
<evidence type="ECO:0000256" key="1">
    <source>
        <dbReference type="ARBA" id="ARBA00022679"/>
    </source>
</evidence>
<feature type="domain" description="N-acetyltransferase" evidence="3">
    <location>
        <begin position="6"/>
        <end position="168"/>
    </location>
</feature>
<dbReference type="RefSeq" id="WP_085463648.1">
    <property type="nucleotide sequence ID" value="NZ_FXBL01000004.1"/>
</dbReference>
<dbReference type="SUPFAM" id="SSF55729">
    <property type="entry name" value="Acyl-CoA N-acyltransferases (Nat)"/>
    <property type="match status" value="1"/>
</dbReference>
<keyword evidence="5" id="KW-1185">Reference proteome</keyword>
<reference evidence="4 5" key="1">
    <citation type="submission" date="2017-04" db="EMBL/GenBank/DDBJ databases">
        <authorList>
            <person name="Afonso C.L."/>
            <person name="Miller P.J."/>
            <person name="Scott M.A."/>
            <person name="Spackman E."/>
            <person name="Goraichik I."/>
            <person name="Dimitrov K.M."/>
            <person name="Suarez D.L."/>
            <person name="Swayne D.E."/>
        </authorList>
    </citation>
    <scope>NUCLEOTIDE SEQUENCE [LARGE SCALE GENOMIC DNA]</scope>
    <source>
        <strain evidence="4 5">B5P</strain>
    </source>
</reference>
<dbReference type="GO" id="GO:0016747">
    <property type="term" value="F:acyltransferase activity, transferring groups other than amino-acyl groups"/>
    <property type="evidence" value="ECO:0007669"/>
    <property type="project" value="InterPro"/>
</dbReference>
<evidence type="ECO:0000259" key="3">
    <source>
        <dbReference type="PROSITE" id="PS51186"/>
    </source>
</evidence>
<dbReference type="GO" id="GO:0005840">
    <property type="term" value="C:ribosome"/>
    <property type="evidence" value="ECO:0007669"/>
    <property type="project" value="UniProtKB-KW"/>
</dbReference>
<accession>A0A1X7NC03</accession>
<dbReference type="InterPro" id="IPR000182">
    <property type="entry name" value="GNAT_dom"/>
</dbReference>
<dbReference type="Proteomes" id="UP000193083">
    <property type="component" value="Unassembled WGS sequence"/>
</dbReference>
<dbReference type="PANTHER" id="PTHR43877:SF1">
    <property type="entry name" value="ACETYLTRANSFERASE"/>
    <property type="match status" value="1"/>
</dbReference>
<dbReference type="PROSITE" id="PS51186">
    <property type="entry name" value="GNAT"/>
    <property type="match status" value="1"/>
</dbReference>
<name>A0A1X7NC03_9HYPH</name>
<organism evidence="4 5">
    <name type="scientific">Mesorhizobium australicum</name>
    <dbReference type="NCBI Taxonomy" id="536018"/>
    <lineage>
        <taxon>Bacteria</taxon>
        <taxon>Pseudomonadati</taxon>
        <taxon>Pseudomonadota</taxon>
        <taxon>Alphaproteobacteria</taxon>
        <taxon>Hyphomicrobiales</taxon>
        <taxon>Phyllobacteriaceae</taxon>
        <taxon>Mesorhizobium</taxon>
    </lineage>
</organism>
<dbReference type="PANTHER" id="PTHR43877">
    <property type="entry name" value="AMINOALKYLPHOSPHONATE N-ACETYLTRANSFERASE-RELATED-RELATED"/>
    <property type="match status" value="1"/>
</dbReference>
<keyword evidence="4" id="KW-0687">Ribonucleoprotein</keyword>
<evidence type="ECO:0000313" key="4">
    <source>
        <dbReference type="EMBL" id="SMH35153.1"/>
    </source>
</evidence>
<proteinExistence type="predicted"/>
<sequence length="168" mass="18048">MTAHDISIRRATHADLDMLSALITASYATLDDGSYDRAQLTAAMPFMSKANPRLVESGTYYVVEADGVPAACGGWSLSAPWTGEIVDGVGHIRHFATHPAFKRRGIAGRLLAHCLAEARAQGVTLMKSQASLPGVPFYESFGFRRIGQVMTSVAGNPLPAIDMELRLD</sequence>
<dbReference type="CDD" id="cd04301">
    <property type="entry name" value="NAT_SF"/>
    <property type="match status" value="1"/>
</dbReference>
<evidence type="ECO:0000256" key="2">
    <source>
        <dbReference type="ARBA" id="ARBA00023315"/>
    </source>
</evidence>
<keyword evidence="1" id="KW-0808">Transferase</keyword>
<dbReference type="Gene3D" id="3.40.630.30">
    <property type="match status" value="1"/>
</dbReference>
<keyword evidence="2" id="KW-0012">Acyltransferase</keyword>
<gene>
    <name evidence="4" type="ORF">SAMN02982922_1563</name>
</gene>